<dbReference type="PANTHER" id="PTHR30055:SF230">
    <property type="entry name" value="TRANSCRIPTIONAL REGULATORY PROTEIN (PROBABLY TETR-FAMILY)-RELATED"/>
    <property type="match status" value="1"/>
</dbReference>
<dbReference type="PANTHER" id="PTHR30055">
    <property type="entry name" value="HTH-TYPE TRANSCRIPTIONAL REGULATOR RUTR"/>
    <property type="match status" value="1"/>
</dbReference>
<dbReference type="SUPFAM" id="SSF46689">
    <property type="entry name" value="Homeodomain-like"/>
    <property type="match status" value="1"/>
</dbReference>
<dbReference type="RefSeq" id="WP_344028374.1">
    <property type="nucleotide sequence ID" value="NZ_BAAAOB010000001.1"/>
</dbReference>
<dbReference type="Pfam" id="PF16859">
    <property type="entry name" value="TetR_C_11"/>
    <property type="match status" value="1"/>
</dbReference>
<accession>A0ABP4XH35</accession>
<proteinExistence type="predicted"/>
<feature type="domain" description="Tetracyclin repressor-like C-terminal" evidence="4">
    <location>
        <begin position="78"/>
        <end position="188"/>
    </location>
</feature>
<organism evidence="5 6">
    <name type="scientific">Leucobacter iarius</name>
    <dbReference type="NCBI Taxonomy" id="333963"/>
    <lineage>
        <taxon>Bacteria</taxon>
        <taxon>Bacillati</taxon>
        <taxon>Actinomycetota</taxon>
        <taxon>Actinomycetes</taxon>
        <taxon>Micrococcales</taxon>
        <taxon>Microbacteriaceae</taxon>
        <taxon>Leucobacter</taxon>
    </lineage>
</organism>
<name>A0ABP4XH35_9MICO</name>
<comment type="caution">
    <text evidence="5">The sequence shown here is derived from an EMBL/GenBank/DDBJ whole genome shotgun (WGS) entry which is preliminary data.</text>
</comment>
<dbReference type="InterPro" id="IPR036271">
    <property type="entry name" value="Tet_transcr_reg_TetR-rel_C_sf"/>
</dbReference>
<keyword evidence="3" id="KW-0804">Transcription</keyword>
<reference evidence="6" key="1">
    <citation type="journal article" date="2019" name="Int. J. Syst. Evol. Microbiol.">
        <title>The Global Catalogue of Microorganisms (GCM) 10K type strain sequencing project: providing services to taxonomists for standard genome sequencing and annotation.</title>
        <authorList>
            <consortium name="The Broad Institute Genomics Platform"/>
            <consortium name="The Broad Institute Genome Sequencing Center for Infectious Disease"/>
            <person name="Wu L."/>
            <person name="Ma J."/>
        </authorList>
    </citation>
    <scope>NUCLEOTIDE SEQUENCE [LARGE SCALE GENOMIC DNA]</scope>
    <source>
        <strain evidence="6">JCM 14736</strain>
    </source>
</reference>
<gene>
    <name evidence="5" type="ORF">GCM10009768_02780</name>
</gene>
<dbReference type="SUPFAM" id="SSF48498">
    <property type="entry name" value="Tetracyclin repressor-like, C-terminal domain"/>
    <property type="match status" value="1"/>
</dbReference>
<sequence>MSKAAGTSSGRPRDKSIDEALKRAFEGLAIDSEIRSISMKDLITRAGTNRDAFYRRYNSLGHFLVDVAVHRYALDPASDTGTLLGDIESVVQDQVDMYTDGVCRELIPLLLDASAKDDVVAELFASQFIHPQRESCRRMLQRAVDRGEIEPPEDTEYVIDLLYGPLLLRAALPGEAPITEKIVRQSARTAMRELGAALPEDARA</sequence>
<dbReference type="InterPro" id="IPR009057">
    <property type="entry name" value="Homeodomain-like_sf"/>
</dbReference>
<dbReference type="EMBL" id="BAAAOB010000001">
    <property type="protein sequence ID" value="GAA1777677.1"/>
    <property type="molecule type" value="Genomic_DNA"/>
</dbReference>
<evidence type="ECO:0000256" key="1">
    <source>
        <dbReference type="ARBA" id="ARBA00023015"/>
    </source>
</evidence>
<dbReference type="InterPro" id="IPR050109">
    <property type="entry name" value="HTH-type_TetR-like_transc_reg"/>
</dbReference>
<evidence type="ECO:0000256" key="3">
    <source>
        <dbReference type="ARBA" id="ARBA00023163"/>
    </source>
</evidence>
<evidence type="ECO:0000313" key="5">
    <source>
        <dbReference type="EMBL" id="GAA1777677.1"/>
    </source>
</evidence>
<dbReference type="Gene3D" id="1.10.357.10">
    <property type="entry name" value="Tetracycline Repressor, domain 2"/>
    <property type="match status" value="1"/>
</dbReference>
<dbReference type="Proteomes" id="UP001500851">
    <property type="component" value="Unassembled WGS sequence"/>
</dbReference>
<dbReference type="InterPro" id="IPR011075">
    <property type="entry name" value="TetR_C"/>
</dbReference>
<protein>
    <submittedName>
        <fullName evidence="5">TetR/AcrR family transcriptional regulator</fullName>
    </submittedName>
</protein>
<keyword evidence="6" id="KW-1185">Reference proteome</keyword>
<evidence type="ECO:0000259" key="4">
    <source>
        <dbReference type="Pfam" id="PF16859"/>
    </source>
</evidence>
<evidence type="ECO:0000256" key="2">
    <source>
        <dbReference type="ARBA" id="ARBA00023125"/>
    </source>
</evidence>
<keyword evidence="2" id="KW-0238">DNA-binding</keyword>
<keyword evidence="1" id="KW-0805">Transcription regulation</keyword>
<evidence type="ECO:0000313" key="6">
    <source>
        <dbReference type="Proteomes" id="UP001500851"/>
    </source>
</evidence>